<organism evidence="2 3">
    <name type="scientific">Paenibacillus amylolyticus</name>
    <dbReference type="NCBI Taxonomy" id="1451"/>
    <lineage>
        <taxon>Bacteria</taxon>
        <taxon>Bacillati</taxon>
        <taxon>Bacillota</taxon>
        <taxon>Bacilli</taxon>
        <taxon>Bacillales</taxon>
        <taxon>Paenibacillaceae</taxon>
        <taxon>Paenibacillus</taxon>
    </lineage>
</organism>
<protein>
    <submittedName>
        <fullName evidence="2">Uncharacterized protein</fullName>
    </submittedName>
</protein>
<dbReference type="OrthoDB" id="2616652at2"/>
<dbReference type="Proteomes" id="UP000323664">
    <property type="component" value="Unassembled WGS sequence"/>
</dbReference>
<keyword evidence="1" id="KW-0732">Signal</keyword>
<evidence type="ECO:0000313" key="3">
    <source>
        <dbReference type="Proteomes" id="UP000323664"/>
    </source>
</evidence>
<dbReference type="EMBL" id="RIAS01000010">
    <property type="protein sequence ID" value="KAA8785721.1"/>
    <property type="molecule type" value="Genomic_DNA"/>
</dbReference>
<feature type="chain" id="PRO_5024409756" evidence="1">
    <location>
        <begin position="24"/>
        <end position="227"/>
    </location>
</feature>
<sequence>MKNYGKILLTALMISSACSTVAAASSEGQVLSTNTPEIVINNDISQTSTIGIFDPNFKEKAISQGLDSETIIAGYYVPFDKTRSNLSSDQVHPSALGDYYLKNIDMTQITGNVIERAVGKGPAPLSLSVVDGVATTFSAEISSKAGLGGAEIAAKLGTTYQATRNFNKTYGPIQIPANKTYTIYCAPTYNYYSFQIWKQGFFSDSYIGTYECKEPTGLYCYWRDTIG</sequence>
<feature type="signal peptide" evidence="1">
    <location>
        <begin position="1"/>
        <end position="23"/>
    </location>
</feature>
<reference evidence="2 3" key="1">
    <citation type="journal article" date="2019" name="J. Ind. Microbiol. Biotechnol.">
        <title>Paenibacillus amylolyticus 27C64 has a diverse set of carbohydrate-active enzymes and complete pectin deconstruction system.</title>
        <authorList>
            <person name="Keggi C."/>
            <person name="Doran-Peterson J."/>
        </authorList>
    </citation>
    <scope>NUCLEOTIDE SEQUENCE [LARGE SCALE GENOMIC DNA]</scope>
    <source>
        <strain evidence="2 3">27C64</strain>
    </source>
</reference>
<comment type="caution">
    <text evidence="2">The sequence shown here is derived from an EMBL/GenBank/DDBJ whole genome shotgun (WGS) entry which is preliminary data.</text>
</comment>
<dbReference type="PROSITE" id="PS51257">
    <property type="entry name" value="PROKAR_LIPOPROTEIN"/>
    <property type="match status" value="1"/>
</dbReference>
<dbReference type="RefSeq" id="WP_123065485.1">
    <property type="nucleotide sequence ID" value="NZ_RIAS01000010.1"/>
</dbReference>
<name>A0A5M9WVT6_PAEAM</name>
<accession>A0A5M9WVT6</accession>
<evidence type="ECO:0000313" key="2">
    <source>
        <dbReference type="EMBL" id="KAA8785721.1"/>
    </source>
</evidence>
<proteinExistence type="predicted"/>
<gene>
    <name evidence="2" type="ORF">EC604_17965</name>
</gene>
<dbReference type="AlphaFoldDB" id="A0A5M9WVT6"/>
<evidence type="ECO:0000256" key="1">
    <source>
        <dbReference type="SAM" id="SignalP"/>
    </source>
</evidence>